<dbReference type="Proteomes" id="UP000640509">
    <property type="component" value="Unassembled WGS sequence"/>
</dbReference>
<keyword evidence="2" id="KW-0805">Transcription regulation</keyword>
<feature type="domain" description="Sugar-binding" evidence="5">
    <location>
        <begin position="63"/>
        <end position="314"/>
    </location>
</feature>
<evidence type="ECO:0000259" key="5">
    <source>
        <dbReference type="Pfam" id="PF04198"/>
    </source>
</evidence>
<dbReference type="Pfam" id="PF04198">
    <property type="entry name" value="Sugar-bind"/>
    <property type="match status" value="1"/>
</dbReference>
<evidence type="ECO:0000313" key="6">
    <source>
        <dbReference type="EMBL" id="GGF68763.1"/>
    </source>
</evidence>
<keyword evidence="3 6" id="KW-0238">DNA-binding</keyword>
<keyword evidence="4" id="KW-0804">Transcription</keyword>
<dbReference type="SUPFAM" id="SSF100950">
    <property type="entry name" value="NagB/RpiA/CoA transferase-like"/>
    <property type="match status" value="1"/>
</dbReference>
<dbReference type="EMBL" id="BMIV01000006">
    <property type="protein sequence ID" value="GGF68763.1"/>
    <property type="molecule type" value="Genomic_DNA"/>
</dbReference>
<dbReference type="RefSeq" id="WP_188715140.1">
    <property type="nucleotide sequence ID" value="NZ_BMIV01000006.1"/>
</dbReference>
<evidence type="ECO:0000256" key="3">
    <source>
        <dbReference type="ARBA" id="ARBA00023125"/>
    </source>
</evidence>
<dbReference type="PANTHER" id="PTHR34294:SF1">
    <property type="entry name" value="TRANSCRIPTIONAL REGULATOR LSRR"/>
    <property type="match status" value="1"/>
</dbReference>
<dbReference type="Gene3D" id="3.40.50.1360">
    <property type="match status" value="1"/>
</dbReference>
<keyword evidence="7" id="KW-1185">Reference proteome</keyword>
<reference evidence="7" key="1">
    <citation type="journal article" date="2019" name="Int. J. Syst. Evol. Microbiol.">
        <title>The Global Catalogue of Microorganisms (GCM) 10K type strain sequencing project: providing services to taxonomists for standard genome sequencing and annotation.</title>
        <authorList>
            <consortium name="The Broad Institute Genomics Platform"/>
            <consortium name="The Broad Institute Genome Sequencing Center for Infectious Disease"/>
            <person name="Wu L."/>
            <person name="Ma J."/>
        </authorList>
    </citation>
    <scope>NUCLEOTIDE SEQUENCE [LARGE SCALE GENOMIC DNA]</scope>
    <source>
        <strain evidence="7">CGMCC 1.15419</strain>
    </source>
</reference>
<accession>A0ABQ1VHU8</accession>
<evidence type="ECO:0000256" key="1">
    <source>
        <dbReference type="ARBA" id="ARBA00010466"/>
    </source>
</evidence>
<comment type="caution">
    <text evidence="6">The sequence shown here is derived from an EMBL/GenBank/DDBJ whole genome shotgun (WGS) entry which is preliminary data.</text>
</comment>
<comment type="similarity">
    <text evidence="1">Belongs to the SorC transcriptional regulatory family.</text>
</comment>
<dbReference type="GO" id="GO:0003677">
    <property type="term" value="F:DNA binding"/>
    <property type="evidence" value="ECO:0007669"/>
    <property type="project" value="UniProtKB-KW"/>
</dbReference>
<protein>
    <submittedName>
        <fullName evidence="6">DNA-binding transcriptional regulator</fullName>
    </submittedName>
</protein>
<dbReference type="InterPro" id="IPR037171">
    <property type="entry name" value="NagB/RpiA_transferase-like"/>
</dbReference>
<dbReference type="Gene3D" id="1.10.10.10">
    <property type="entry name" value="Winged helix-like DNA-binding domain superfamily/Winged helix DNA-binding domain"/>
    <property type="match status" value="1"/>
</dbReference>
<dbReference type="PANTHER" id="PTHR34294">
    <property type="entry name" value="TRANSCRIPTIONAL REGULATOR-RELATED"/>
    <property type="match status" value="1"/>
</dbReference>
<evidence type="ECO:0000256" key="4">
    <source>
        <dbReference type="ARBA" id="ARBA00023163"/>
    </source>
</evidence>
<sequence length="317" mass="33461">MARQGGIDPERSLATRAAWLHYAGGLTQAAVAKRLGVTGVKAHRLIARAVADGVVKVSIDGEIVECAMLEDRLCALYGLAFCEVAPDLGEEGMPLRALGLAGASFLRREIERGEHGTIGLGHGRTLAAAVQELPRFDANGTCFVSLLGGLTRHYSANRHDVMHRLAERTGAQAYVLPVPFFANSESDRAVLLNQPGVRDIFDLANGADLKFVGMGTVDPGAQLVASGMIEPREIDEIRAAGGVGEMMGHFFDAGGRVLETTLSARTLSASLDEPGESRVVVIAGGEDKVQAIRAALRSGRLRGLITDEATAQALADQ</sequence>
<evidence type="ECO:0000256" key="2">
    <source>
        <dbReference type="ARBA" id="ARBA00023015"/>
    </source>
</evidence>
<gene>
    <name evidence="6" type="primary">eryD</name>
    <name evidence="6" type="ORF">GCM10011402_21500</name>
</gene>
<proteinExistence type="inferred from homology"/>
<dbReference type="InterPro" id="IPR036388">
    <property type="entry name" value="WH-like_DNA-bd_sf"/>
</dbReference>
<evidence type="ECO:0000313" key="7">
    <source>
        <dbReference type="Proteomes" id="UP000640509"/>
    </source>
</evidence>
<name>A0ABQ1VHU8_9RHOB</name>
<dbReference type="InterPro" id="IPR051054">
    <property type="entry name" value="SorC_transcr_regulators"/>
</dbReference>
<dbReference type="InterPro" id="IPR007324">
    <property type="entry name" value="Sugar-bd_dom_put"/>
</dbReference>
<organism evidence="6 7">
    <name type="scientific">Paracoccus acridae</name>
    <dbReference type="NCBI Taxonomy" id="1795310"/>
    <lineage>
        <taxon>Bacteria</taxon>
        <taxon>Pseudomonadati</taxon>
        <taxon>Pseudomonadota</taxon>
        <taxon>Alphaproteobacteria</taxon>
        <taxon>Rhodobacterales</taxon>
        <taxon>Paracoccaceae</taxon>
        <taxon>Paracoccus</taxon>
    </lineage>
</organism>